<evidence type="ECO:0000256" key="1">
    <source>
        <dbReference type="ARBA" id="ARBA00022737"/>
    </source>
</evidence>
<sequence>MRSLTHDQAILTRPSPPTSRPSECSAACPPNPGVYARTLAAAEPHGHGRHLAGALLDFGVRLWEAGQLPYALQTTQEAVAAFRDLAADEAEEARPGLAQALHNLALSHRALGDTDRAVAAAEAVRIRRDLVTTDLRFQVDLAFSLGHLGQAYGDLGCLPEARTALNEAEALTRRLADADHVAGQTYAQAQRSSEALPVLQEALAIRRELVATDPGAQTTALAQTLHNLGTLFCADQMLPQAVPLLEEAATLYLHARKQPPAAGAPGSSRRPPPGPQRQAPAVRLGSLQPGRGKWQV</sequence>
<dbReference type="EMBL" id="JAGEPF010000028">
    <property type="protein sequence ID" value="MBO2463484.1"/>
    <property type="molecule type" value="Genomic_DNA"/>
</dbReference>
<keyword evidence="5" id="KW-1185">Reference proteome</keyword>
<feature type="compositionally biased region" description="Low complexity" evidence="3">
    <location>
        <begin position="258"/>
        <end position="269"/>
    </location>
</feature>
<evidence type="ECO:0000313" key="5">
    <source>
        <dbReference type="Proteomes" id="UP000680206"/>
    </source>
</evidence>
<keyword evidence="2" id="KW-0802">TPR repeat</keyword>
<dbReference type="RefSeq" id="WP_208248819.1">
    <property type="nucleotide sequence ID" value="NZ_JAGEPF010000028.1"/>
</dbReference>
<keyword evidence="1" id="KW-0677">Repeat</keyword>
<evidence type="ECO:0000256" key="3">
    <source>
        <dbReference type="SAM" id="MobiDB-lite"/>
    </source>
</evidence>
<feature type="region of interest" description="Disordered" evidence="3">
    <location>
        <begin position="257"/>
        <end position="296"/>
    </location>
</feature>
<dbReference type="SUPFAM" id="SSF48452">
    <property type="entry name" value="TPR-like"/>
    <property type="match status" value="1"/>
</dbReference>
<organism evidence="4 5">
    <name type="scientific">Actinomadura violacea</name>
    <dbReference type="NCBI Taxonomy" id="2819934"/>
    <lineage>
        <taxon>Bacteria</taxon>
        <taxon>Bacillati</taxon>
        <taxon>Actinomycetota</taxon>
        <taxon>Actinomycetes</taxon>
        <taxon>Streptosporangiales</taxon>
        <taxon>Thermomonosporaceae</taxon>
        <taxon>Actinomadura</taxon>
    </lineage>
</organism>
<feature type="region of interest" description="Disordered" evidence="3">
    <location>
        <begin position="1"/>
        <end position="26"/>
    </location>
</feature>
<dbReference type="PANTHER" id="PTHR45641">
    <property type="entry name" value="TETRATRICOPEPTIDE REPEAT PROTEIN (AFU_ORTHOLOGUE AFUA_6G03870)"/>
    <property type="match status" value="1"/>
</dbReference>
<accession>A0ABS3S3A2</accession>
<name>A0ABS3S3A2_9ACTN</name>
<protein>
    <submittedName>
        <fullName evidence="4">Tetratricopeptide repeat protein</fullName>
    </submittedName>
</protein>
<reference evidence="4 5" key="1">
    <citation type="submission" date="2021-03" db="EMBL/GenBank/DDBJ databases">
        <title>Actinomadura violae sp. nov., isolated from lichen in Thailand.</title>
        <authorList>
            <person name="Kanchanasin P."/>
            <person name="Saeng-In P."/>
            <person name="Phongsopitanun W."/>
            <person name="Yuki M."/>
            <person name="Kudo T."/>
            <person name="Ohkuma M."/>
            <person name="Tanasupawat S."/>
        </authorList>
    </citation>
    <scope>NUCLEOTIDE SEQUENCE [LARGE SCALE GENOMIC DNA]</scope>
    <source>
        <strain evidence="4 5">LCR2-06</strain>
    </source>
</reference>
<dbReference type="SMART" id="SM00028">
    <property type="entry name" value="TPR"/>
    <property type="match status" value="4"/>
</dbReference>
<proteinExistence type="predicted"/>
<dbReference type="InterPro" id="IPR019734">
    <property type="entry name" value="TPR_rpt"/>
</dbReference>
<gene>
    <name evidence="4" type="ORF">J4709_38535</name>
</gene>
<evidence type="ECO:0000313" key="4">
    <source>
        <dbReference type="EMBL" id="MBO2463484.1"/>
    </source>
</evidence>
<dbReference type="Gene3D" id="1.25.40.10">
    <property type="entry name" value="Tetratricopeptide repeat domain"/>
    <property type="match status" value="2"/>
</dbReference>
<dbReference type="Proteomes" id="UP000680206">
    <property type="component" value="Unassembled WGS sequence"/>
</dbReference>
<evidence type="ECO:0000256" key="2">
    <source>
        <dbReference type="ARBA" id="ARBA00022803"/>
    </source>
</evidence>
<comment type="caution">
    <text evidence="4">The sequence shown here is derived from an EMBL/GenBank/DDBJ whole genome shotgun (WGS) entry which is preliminary data.</text>
</comment>
<dbReference type="Pfam" id="PF13374">
    <property type="entry name" value="TPR_10"/>
    <property type="match status" value="2"/>
</dbReference>
<dbReference type="InterPro" id="IPR011990">
    <property type="entry name" value="TPR-like_helical_dom_sf"/>
</dbReference>